<dbReference type="InterPro" id="IPR038765">
    <property type="entry name" value="Papain-like_cys_pep_sf"/>
</dbReference>
<feature type="transmembrane region" description="Helical" evidence="2">
    <location>
        <begin position="7"/>
        <end position="27"/>
    </location>
</feature>
<keyword evidence="2" id="KW-1133">Transmembrane helix</keyword>
<proteinExistence type="predicted"/>
<evidence type="ECO:0000256" key="2">
    <source>
        <dbReference type="SAM" id="Phobius"/>
    </source>
</evidence>
<keyword evidence="2" id="KW-0472">Membrane</keyword>
<name>A0A6S6T595_9BACT</name>
<protein>
    <recommendedName>
        <fullName evidence="4">Transglutaminase-like domain-containing protein</fullName>
    </recommendedName>
</protein>
<feature type="transmembrane region" description="Helical" evidence="2">
    <location>
        <begin position="137"/>
        <end position="154"/>
    </location>
</feature>
<evidence type="ECO:0000313" key="3">
    <source>
        <dbReference type="EMBL" id="CAA6810283.1"/>
    </source>
</evidence>
<feature type="transmembrane region" description="Helical" evidence="2">
    <location>
        <begin position="108"/>
        <end position="125"/>
    </location>
</feature>
<feature type="coiled-coil region" evidence="1">
    <location>
        <begin position="203"/>
        <end position="254"/>
    </location>
</feature>
<keyword evidence="1" id="KW-0175">Coiled coil</keyword>
<dbReference type="Gene3D" id="3.10.620.30">
    <property type="match status" value="1"/>
</dbReference>
<gene>
    <name evidence="3" type="ORF">HELGO_WM36927</name>
</gene>
<reference evidence="3" key="1">
    <citation type="submission" date="2020-01" db="EMBL/GenBank/DDBJ databases">
        <authorList>
            <person name="Meier V. D."/>
            <person name="Meier V D."/>
        </authorList>
    </citation>
    <scope>NUCLEOTIDE SEQUENCE</scope>
    <source>
        <strain evidence="3">HLG_WM_MAG_10</strain>
    </source>
</reference>
<feature type="transmembrane region" description="Helical" evidence="2">
    <location>
        <begin position="47"/>
        <end position="66"/>
    </location>
</feature>
<evidence type="ECO:0000256" key="1">
    <source>
        <dbReference type="SAM" id="Coils"/>
    </source>
</evidence>
<organism evidence="3">
    <name type="scientific">uncultured Aureispira sp</name>
    <dbReference type="NCBI Taxonomy" id="1331704"/>
    <lineage>
        <taxon>Bacteria</taxon>
        <taxon>Pseudomonadati</taxon>
        <taxon>Bacteroidota</taxon>
        <taxon>Saprospiria</taxon>
        <taxon>Saprospirales</taxon>
        <taxon>Saprospiraceae</taxon>
        <taxon>Aureispira</taxon>
        <taxon>environmental samples</taxon>
    </lineage>
</organism>
<dbReference type="EMBL" id="CACVAQ010000163">
    <property type="protein sequence ID" value="CAA6810283.1"/>
    <property type="molecule type" value="Genomic_DNA"/>
</dbReference>
<sequence>MNIGQKILAGIGVCGLILLTPVIFYTFGNSAPIDFLGEKLGALGDPSVLTFVAFCMIGIMAILGGGKNMSATLVSFLIGGLLISTAVEIGFLNWFQDLVSKVDFLSNLKLNLLAGVFVLLVGMFLSFTEKISFKAELLVLLILPLGFLIGSNYANILPDNSAFNISMNKGMESLKGMIDAKYMAQENVQKYVENVEEDENLTEEEKVAKMEDLQEKINKMESEEDILAKLQAENEQYKQLIEAQEAELKEYEWCAGSRDSGTQVKTIPSAVVSNQPCVRDFAVSLVKEQQGAYSDRTRGLPGKEGLKQICSLHKYLASSWKYISDPTMIRNDYYSPANRTIALGLAGDCDDFSILNASCVEAIGGITRIMGGFCTGGGHAWGEVLIGDKAAWDRATKIIRQEYKDKNKQLKPNIDDDGMYWLSLDWHMGAFTCNDRPSRMMILYTSREQLKKTI</sequence>
<keyword evidence="2" id="KW-0812">Transmembrane</keyword>
<evidence type="ECO:0008006" key="4">
    <source>
        <dbReference type="Google" id="ProtNLM"/>
    </source>
</evidence>
<feature type="transmembrane region" description="Helical" evidence="2">
    <location>
        <begin position="73"/>
        <end position="96"/>
    </location>
</feature>
<dbReference type="AlphaFoldDB" id="A0A6S6T595"/>
<dbReference type="SUPFAM" id="SSF54001">
    <property type="entry name" value="Cysteine proteinases"/>
    <property type="match status" value="1"/>
</dbReference>
<accession>A0A6S6T595</accession>